<dbReference type="EMBL" id="BKCJ011831333">
    <property type="protein sequence ID" value="GFD56596.1"/>
    <property type="molecule type" value="Genomic_DNA"/>
</dbReference>
<dbReference type="AlphaFoldDB" id="A0A699XFG9"/>
<feature type="non-terminal residue" evidence="1">
    <location>
        <position position="90"/>
    </location>
</feature>
<gene>
    <name evidence="1" type="ORF">Tci_928565</name>
</gene>
<comment type="caution">
    <text evidence="1">The sequence shown here is derived from an EMBL/GenBank/DDBJ whole genome shotgun (WGS) entry which is preliminary data.</text>
</comment>
<feature type="non-terminal residue" evidence="1">
    <location>
        <position position="1"/>
    </location>
</feature>
<evidence type="ECO:0000313" key="1">
    <source>
        <dbReference type="EMBL" id="GFD56596.1"/>
    </source>
</evidence>
<sequence>LNIFSQENLLQAGTPAASGSLLDERTLDQVIARLTHAWRNGQTEAVQHFAGFVEHAWATAQHGAVVLRVDRWQTDVAEQLAAAHQVGQTA</sequence>
<organism evidence="1">
    <name type="scientific">Tanacetum cinerariifolium</name>
    <name type="common">Dalmatian daisy</name>
    <name type="synonym">Chrysanthemum cinerariifolium</name>
    <dbReference type="NCBI Taxonomy" id="118510"/>
    <lineage>
        <taxon>Eukaryota</taxon>
        <taxon>Viridiplantae</taxon>
        <taxon>Streptophyta</taxon>
        <taxon>Embryophyta</taxon>
        <taxon>Tracheophyta</taxon>
        <taxon>Spermatophyta</taxon>
        <taxon>Magnoliopsida</taxon>
        <taxon>eudicotyledons</taxon>
        <taxon>Gunneridae</taxon>
        <taxon>Pentapetalae</taxon>
        <taxon>asterids</taxon>
        <taxon>campanulids</taxon>
        <taxon>Asterales</taxon>
        <taxon>Asteraceae</taxon>
        <taxon>Asteroideae</taxon>
        <taxon>Anthemideae</taxon>
        <taxon>Anthemidinae</taxon>
        <taxon>Tanacetum</taxon>
    </lineage>
</organism>
<proteinExistence type="predicted"/>
<reference evidence="1" key="1">
    <citation type="journal article" date="2019" name="Sci. Rep.">
        <title>Draft genome of Tanacetum cinerariifolium, the natural source of mosquito coil.</title>
        <authorList>
            <person name="Yamashiro T."/>
            <person name="Shiraishi A."/>
            <person name="Satake H."/>
            <person name="Nakayama K."/>
        </authorList>
    </citation>
    <scope>NUCLEOTIDE SEQUENCE</scope>
</reference>
<name>A0A699XFG9_TANCI</name>
<accession>A0A699XFG9</accession>
<protein>
    <submittedName>
        <fullName evidence="1">Uncharacterized protein</fullName>
    </submittedName>
</protein>